<dbReference type="GO" id="GO:0003677">
    <property type="term" value="F:DNA binding"/>
    <property type="evidence" value="ECO:0007669"/>
    <property type="project" value="UniProtKB-KW"/>
</dbReference>
<dbReference type="InterPro" id="IPR005143">
    <property type="entry name" value="TF_LuxR_autoind-bd_dom"/>
</dbReference>
<dbReference type="SUPFAM" id="SSF46894">
    <property type="entry name" value="C-terminal effector domain of the bipartite response regulators"/>
    <property type="match status" value="1"/>
</dbReference>
<dbReference type="Proteomes" id="UP000277279">
    <property type="component" value="Unassembled WGS sequence"/>
</dbReference>
<proteinExistence type="predicted"/>
<dbReference type="InterPro" id="IPR016032">
    <property type="entry name" value="Sig_transdc_resp-reg_C-effctor"/>
</dbReference>
<dbReference type="Pfam" id="PF00196">
    <property type="entry name" value="GerE"/>
    <property type="match status" value="1"/>
</dbReference>
<dbReference type="CDD" id="cd06170">
    <property type="entry name" value="LuxR_C_like"/>
    <property type="match status" value="1"/>
</dbReference>
<dbReference type="EMBL" id="RJJT01000025">
    <property type="protein sequence ID" value="RSB64747.1"/>
    <property type="molecule type" value="Genomic_DNA"/>
</dbReference>
<dbReference type="Gene3D" id="3.30.450.80">
    <property type="entry name" value="Transcription factor LuxR-like, autoinducer-binding domain"/>
    <property type="match status" value="1"/>
</dbReference>
<evidence type="ECO:0000313" key="6">
    <source>
        <dbReference type="EMBL" id="RSB64747.1"/>
    </source>
</evidence>
<evidence type="ECO:0000256" key="3">
    <source>
        <dbReference type="ARBA" id="ARBA00023163"/>
    </source>
</evidence>
<dbReference type="InterPro" id="IPR036693">
    <property type="entry name" value="TF_LuxR_autoind-bd_dom_sf"/>
</dbReference>
<reference evidence="6 7" key="1">
    <citation type="submission" date="2018-11" db="EMBL/GenBank/DDBJ databases">
        <authorList>
            <person name="Huo Y."/>
        </authorList>
    </citation>
    <scope>NUCLEOTIDE SEQUENCE [LARGE SCALE GENOMIC DNA]</scope>
    <source>
        <strain evidence="6 7">DSM 30132</strain>
    </source>
</reference>
<dbReference type="GO" id="GO:0006355">
    <property type="term" value="P:regulation of DNA-templated transcription"/>
    <property type="evidence" value="ECO:0007669"/>
    <property type="project" value="InterPro"/>
</dbReference>
<keyword evidence="2" id="KW-0238">DNA-binding</keyword>
<feature type="domain" description="HTH luxR-type" evidence="4">
    <location>
        <begin position="172"/>
        <end position="237"/>
    </location>
</feature>
<protein>
    <submittedName>
        <fullName evidence="5">LuxR family quorum sensing-dependent transcriptional regulator</fullName>
    </submittedName>
    <submittedName>
        <fullName evidence="6">LuxR family transcriptional regulator</fullName>
    </submittedName>
</protein>
<dbReference type="InterPro" id="IPR036388">
    <property type="entry name" value="WH-like_DNA-bd_sf"/>
</dbReference>
<dbReference type="PANTHER" id="PTHR44688:SF16">
    <property type="entry name" value="DNA-BINDING TRANSCRIPTIONAL ACTIVATOR DEVR_DOSR"/>
    <property type="match status" value="1"/>
</dbReference>
<dbReference type="EMBL" id="JACHXH010000028">
    <property type="protein sequence ID" value="MBB3138130.1"/>
    <property type="molecule type" value="Genomic_DNA"/>
</dbReference>
<dbReference type="PROSITE" id="PS50043">
    <property type="entry name" value="HTH_LUXR_2"/>
    <property type="match status" value="1"/>
</dbReference>
<dbReference type="PRINTS" id="PR00038">
    <property type="entry name" value="HTHLUXR"/>
</dbReference>
<keyword evidence="3" id="KW-0804">Transcription</keyword>
<dbReference type="OrthoDB" id="8113315at2"/>
<sequence length="239" mass="26897">MPARSEQSKTKNSDPARIVSEIARVNSLQSRFRSMLKGYNFRYFLFGTFPAPGRPLFADNVLATNWPTDLLDAYKFRNLLTESPLIRRLERTVLPVPTMPLLLARAPHPGHRPPDGIFINEGFSFTFAVALSDSEQRRYVCLMSGRRKVERHEEVAMLMMALLGAVDSYSSRPRATEVLTPREKECLRWASAGKTSREIGQILALSNHTIDGYLRAAMEKLDAVTRTQAVAMASRLGLI</sequence>
<name>A0A3R9GVK4_9HYPH</name>
<evidence type="ECO:0000256" key="1">
    <source>
        <dbReference type="ARBA" id="ARBA00023015"/>
    </source>
</evidence>
<dbReference type="PANTHER" id="PTHR44688">
    <property type="entry name" value="DNA-BINDING TRANSCRIPTIONAL ACTIVATOR DEVR_DOSR"/>
    <property type="match status" value="1"/>
</dbReference>
<keyword evidence="1" id="KW-0805">Transcription regulation</keyword>
<dbReference type="RefSeq" id="WP_125849291.1">
    <property type="nucleotide sequence ID" value="NZ_JACHXH010000028.1"/>
</dbReference>
<evidence type="ECO:0000313" key="7">
    <source>
        <dbReference type="Proteomes" id="UP000277279"/>
    </source>
</evidence>
<dbReference type="SUPFAM" id="SSF75516">
    <property type="entry name" value="Pheromone-binding domain of LuxR-like quorum-sensing transcription factors"/>
    <property type="match status" value="1"/>
</dbReference>
<keyword evidence="8" id="KW-1185">Reference proteome</keyword>
<dbReference type="AlphaFoldDB" id="A0A3R9GVK4"/>
<reference evidence="5 8" key="2">
    <citation type="submission" date="2020-08" db="EMBL/GenBank/DDBJ databases">
        <title>Genomic Encyclopedia of Type Strains, Phase III (KMG-III): the genomes of soil and plant-associated and newly described type strains.</title>
        <authorList>
            <person name="Whitman W."/>
        </authorList>
    </citation>
    <scope>NUCLEOTIDE SEQUENCE [LARGE SCALE GENOMIC DNA]</scope>
    <source>
        <strain evidence="5 8">CECT 4113</strain>
    </source>
</reference>
<dbReference type="Pfam" id="PF03472">
    <property type="entry name" value="Autoind_bind"/>
    <property type="match status" value="1"/>
</dbReference>
<dbReference type="SMART" id="SM00421">
    <property type="entry name" value="HTH_LUXR"/>
    <property type="match status" value="1"/>
</dbReference>
<accession>A0A3R9GVK4</accession>
<evidence type="ECO:0000256" key="2">
    <source>
        <dbReference type="ARBA" id="ARBA00023125"/>
    </source>
</evidence>
<dbReference type="Proteomes" id="UP000518315">
    <property type="component" value="Unassembled WGS sequence"/>
</dbReference>
<evidence type="ECO:0000313" key="8">
    <source>
        <dbReference type="Proteomes" id="UP000518315"/>
    </source>
</evidence>
<dbReference type="Gene3D" id="1.10.10.10">
    <property type="entry name" value="Winged helix-like DNA-binding domain superfamily/Winged helix DNA-binding domain"/>
    <property type="match status" value="1"/>
</dbReference>
<organism evidence="6 7">
    <name type="scientific">Rhizobium pisi</name>
    <dbReference type="NCBI Taxonomy" id="574561"/>
    <lineage>
        <taxon>Bacteria</taxon>
        <taxon>Pseudomonadati</taxon>
        <taxon>Pseudomonadota</taxon>
        <taxon>Alphaproteobacteria</taxon>
        <taxon>Hyphomicrobiales</taxon>
        <taxon>Rhizobiaceae</taxon>
        <taxon>Rhizobium/Agrobacterium group</taxon>
        <taxon>Rhizobium</taxon>
    </lineage>
</organism>
<comment type="caution">
    <text evidence="6">The sequence shown here is derived from an EMBL/GenBank/DDBJ whole genome shotgun (WGS) entry which is preliminary data.</text>
</comment>
<dbReference type="PROSITE" id="PS00622">
    <property type="entry name" value="HTH_LUXR_1"/>
    <property type="match status" value="1"/>
</dbReference>
<evidence type="ECO:0000313" key="5">
    <source>
        <dbReference type="EMBL" id="MBB3138130.1"/>
    </source>
</evidence>
<evidence type="ECO:0000259" key="4">
    <source>
        <dbReference type="PROSITE" id="PS50043"/>
    </source>
</evidence>
<gene>
    <name evidence="6" type="ORF">EFD55_27345</name>
    <name evidence="5" type="ORF">FHS26_005908</name>
</gene>
<dbReference type="InterPro" id="IPR000792">
    <property type="entry name" value="Tscrpt_reg_LuxR_C"/>
</dbReference>